<protein>
    <submittedName>
        <fullName evidence="1">Uncharacterized protein</fullName>
    </submittedName>
</protein>
<proteinExistence type="predicted"/>
<reference evidence="1 2" key="1">
    <citation type="submission" date="2024-11" db="EMBL/GenBank/DDBJ databases">
        <title>Chromosome-level genome assembly of Eucalyptus globulus Labill. provides insights into its genome evolution.</title>
        <authorList>
            <person name="Li X."/>
        </authorList>
    </citation>
    <scope>NUCLEOTIDE SEQUENCE [LARGE SCALE GENOMIC DNA]</scope>
    <source>
        <strain evidence="1">CL2024</strain>
        <tissue evidence="1">Fresh tender leaves</tissue>
    </source>
</reference>
<dbReference type="EMBL" id="JBJKBG010000003">
    <property type="protein sequence ID" value="KAL3746989.1"/>
    <property type="molecule type" value="Genomic_DNA"/>
</dbReference>
<comment type="caution">
    <text evidence="1">The sequence shown here is derived from an EMBL/GenBank/DDBJ whole genome shotgun (WGS) entry which is preliminary data.</text>
</comment>
<name>A0ABD3L558_EUCGL</name>
<organism evidence="1 2">
    <name type="scientific">Eucalyptus globulus</name>
    <name type="common">Tasmanian blue gum</name>
    <dbReference type="NCBI Taxonomy" id="34317"/>
    <lineage>
        <taxon>Eukaryota</taxon>
        <taxon>Viridiplantae</taxon>
        <taxon>Streptophyta</taxon>
        <taxon>Embryophyta</taxon>
        <taxon>Tracheophyta</taxon>
        <taxon>Spermatophyta</taxon>
        <taxon>Magnoliopsida</taxon>
        <taxon>eudicotyledons</taxon>
        <taxon>Gunneridae</taxon>
        <taxon>Pentapetalae</taxon>
        <taxon>rosids</taxon>
        <taxon>malvids</taxon>
        <taxon>Myrtales</taxon>
        <taxon>Myrtaceae</taxon>
        <taxon>Myrtoideae</taxon>
        <taxon>Eucalypteae</taxon>
        <taxon>Eucalyptus</taxon>
    </lineage>
</organism>
<evidence type="ECO:0000313" key="2">
    <source>
        <dbReference type="Proteomes" id="UP001634007"/>
    </source>
</evidence>
<dbReference type="Proteomes" id="UP001634007">
    <property type="component" value="Unassembled WGS sequence"/>
</dbReference>
<dbReference type="AlphaFoldDB" id="A0ABD3L558"/>
<sequence>MSNTEKYLANIKSKVGVCPQSEESNRMLWMILSNNHNVLGYMLANENKHLKKKIEGIENELRMISIPHGMYLGWLG</sequence>
<evidence type="ECO:0000313" key="1">
    <source>
        <dbReference type="EMBL" id="KAL3746989.1"/>
    </source>
</evidence>
<gene>
    <name evidence="1" type="ORF">ACJRO7_015862</name>
</gene>
<accession>A0ABD3L558</accession>
<keyword evidence="2" id="KW-1185">Reference proteome</keyword>